<sequence length="81" mass="8418">LSAESRLLAEAHPVAQATRLPAAPAARSPSSLLRAGGVDESGGAAAGALDANGDYIAVGSSIGMLYLYCRHLNQMRKYNFE</sequence>
<keyword evidence="2" id="KW-1185">Reference proteome</keyword>
<protein>
    <submittedName>
        <fullName evidence="1">Uncharacterized protein</fullName>
    </submittedName>
</protein>
<dbReference type="OrthoDB" id="9930272at2759"/>
<name>A0A1A6GIL7_NEOLE</name>
<dbReference type="STRING" id="56216.A0A1A6GIL7"/>
<gene>
    <name evidence="1" type="ORF">A6R68_05787</name>
</gene>
<feature type="non-terminal residue" evidence="1">
    <location>
        <position position="81"/>
    </location>
</feature>
<feature type="non-terminal residue" evidence="1">
    <location>
        <position position="1"/>
    </location>
</feature>
<accession>A0A1A6GIL7</accession>
<organism evidence="1 2">
    <name type="scientific">Neotoma lepida</name>
    <name type="common">Desert woodrat</name>
    <dbReference type="NCBI Taxonomy" id="56216"/>
    <lineage>
        <taxon>Eukaryota</taxon>
        <taxon>Metazoa</taxon>
        <taxon>Chordata</taxon>
        <taxon>Craniata</taxon>
        <taxon>Vertebrata</taxon>
        <taxon>Euteleostomi</taxon>
        <taxon>Mammalia</taxon>
        <taxon>Eutheria</taxon>
        <taxon>Euarchontoglires</taxon>
        <taxon>Glires</taxon>
        <taxon>Rodentia</taxon>
        <taxon>Myomorpha</taxon>
        <taxon>Muroidea</taxon>
        <taxon>Cricetidae</taxon>
        <taxon>Neotominae</taxon>
        <taxon>Neotoma</taxon>
    </lineage>
</organism>
<proteinExistence type="predicted"/>
<reference evidence="1 2" key="1">
    <citation type="submission" date="2016-06" db="EMBL/GenBank/DDBJ databases">
        <title>The Draft Genome Sequence and Annotation of the Desert Woodrat Neotoma lepida.</title>
        <authorList>
            <person name="Campbell M."/>
            <person name="Oakeson K.F."/>
            <person name="Yandell M."/>
            <person name="Halpert J.R."/>
            <person name="Dearing D."/>
        </authorList>
    </citation>
    <scope>NUCLEOTIDE SEQUENCE [LARGE SCALE GENOMIC DNA]</scope>
    <source>
        <strain evidence="1">417</strain>
        <tissue evidence="1">Liver</tissue>
    </source>
</reference>
<evidence type="ECO:0000313" key="2">
    <source>
        <dbReference type="Proteomes" id="UP000092124"/>
    </source>
</evidence>
<dbReference type="AlphaFoldDB" id="A0A1A6GIL7"/>
<comment type="caution">
    <text evidence="1">The sequence shown here is derived from an EMBL/GenBank/DDBJ whole genome shotgun (WGS) entry which is preliminary data.</text>
</comment>
<dbReference type="Proteomes" id="UP000092124">
    <property type="component" value="Unassembled WGS sequence"/>
</dbReference>
<dbReference type="EMBL" id="LZPO01089558">
    <property type="protein sequence ID" value="OBS65714.1"/>
    <property type="molecule type" value="Genomic_DNA"/>
</dbReference>
<evidence type="ECO:0000313" key="1">
    <source>
        <dbReference type="EMBL" id="OBS65714.1"/>
    </source>
</evidence>